<evidence type="ECO:0000256" key="5">
    <source>
        <dbReference type="ARBA" id="ARBA00047754"/>
    </source>
</evidence>
<keyword evidence="8" id="KW-1185">Reference proteome</keyword>
<name>A0A0A8B551_9ACTN</name>
<accession>A0A0A8B551</accession>
<dbReference type="HOGENOM" id="CLU_176133_0_0_11"/>
<dbReference type="AlphaFoldDB" id="A0A0A8B551"/>
<evidence type="ECO:0000256" key="2">
    <source>
        <dbReference type="ARBA" id="ARBA00012274"/>
    </source>
</evidence>
<dbReference type="STRING" id="1531429.JI75_04020"/>
<evidence type="ECO:0000259" key="6">
    <source>
        <dbReference type="Pfam" id="PF12637"/>
    </source>
</evidence>
<dbReference type="GO" id="GO:0004748">
    <property type="term" value="F:ribonucleoside-diphosphate reductase activity, thioredoxin disulfide as acceptor"/>
    <property type="evidence" value="ECO:0007669"/>
    <property type="project" value="UniProtKB-EC"/>
</dbReference>
<reference evidence="8" key="1">
    <citation type="submission" date="2014-08" db="EMBL/GenBank/DDBJ databases">
        <title>Coriobacteriaceae sp. complete genome.</title>
        <authorList>
            <person name="Looft T."/>
            <person name="Bayles D.O."/>
            <person name="Stanton T.B."/>
        </authorList>
    </citation>
    <scope>NUCLEOTIDE SEQUENCE [LARGE SCALE GENOMIC DNA]</scope>
    <source>
        <strain evidence="8">68-1-3</strain>
    </source>
</reference>
<dbReference type="InterPro" id="IPR024434">
    <property type="entry name" value="TSCPD_dom"/>
</dbReference>
<dbReference type="RefSeq" id="WP_039688918.1">
    <property type="nucleotide sequence ID" value="NZ_CP009302.1"/>
</dbReference>
<dbReference type="InterPro" id="IPR023806">
    <property type="entry name" value="CHP03905"/>
</dbReference>
<keyword evidence="4" id="KW-0547">Nucleotide-binding</keyword>
<evidence type="ECO:0000313" key="7">
    <source>
        <dbReference type="EMBL" id="AJC11958.1"/>
    </source>
</evidence>
<protein>
    <recommendedName>
        <fullName evidence="2">ribonucleoside-diphosphate reductase</fullName>
        <ecNumber evidence="2">1.17.4.1</ecNumber>
    </recommendedName>
</protein>
<evidence type="ECO:0000313" key="8">
    <source>
        <dbReference type="Proteomes" id="UP000031121"/>
    </source>
</evidence>
<proteinExistence type="inferred from homology"/>
<dbReference type="Proteomes" id="UP000031121">
    <property type="component" value="Chromosome"/>
</dbReference>
<dbReference type="Pfam" id="PF12637">
    <property type="entry name" value="TSCPD"/>
    <property type="match status" value="1"/>
</dbReference>
<organism evidence="7 8">
    <name type="scientific">Berryella intestinalis</name>
    <dbReference type="NCBI Taxonomy" id="1531429"/>
    <lineage>
        <taxon>Bacteria</taxon>
        <taxon>Bacillati</taxon>
        <taxon>Actinomycetota</taxon>
        <taxon>Coriobacteriia</taxon>
        <taxon>Eggerthellales</taxon>
        <taxon>Eggerthellaceae</taxon>
        <taxon>Berryella</taxon>
    </lineage>
</organism>
<keyword evidence="3" id="KW-0237">DNA synthesis</keyword>
<dbReference type="GO" id="GO:0000166">
    <property type="term" value="F:nucleotide binding"/>
    <property type="evidence" value="ECO:0007669"/>
    <property type="project" value="UniProtKB-KW"/>
</dbReference>
<dbReference type="KEGG" id="cbac:JI75_04020"/>
<dbReference type="OrthoDB" id="9801525at2"/>
<dbReference type="EMBL" id="CP009302">
    <property type="protein sequence ID" value="AJC11958.1"/>
    <property type="molecule type" value="Genomic_DNA"/>
</dbReference>
<dbReference type="EC" id="1.17.4.1" evidence="2"/>
<evidence type="ECO:0000256" key="4">
    <source>
        <dbReference type="ARBA" id="ARBA00022741"/>
    </source>
</evidence>
<gene>
    <name evidence="7" type="ORF">JI75_04020</name>
</gene>
<comment type="catalytic activity">
    <reaction evidence="5">
        <text>a 2'-deoxyribonucleoside 5'-diphosphate + [thioredoxin]-disulfide + H2O = a ribonucleoside 5'-diphosphate + [thioredoxin]-dithiol</text>
        <dbReference type="Rhea" id="RHEA:23252"/>
        <dbReference type="Rhea" id="RHEA-COMP:10698"/>
        <dbReference type="Rhea" id="RHEA-COMP:10700"/>
        <dbReference type="ChEBI" id="CHEBI:15377"/>
        <dbReference type="ChEBI" id="CHEBI:29950"/>
        <dbReference type="ChEBI" id="CHEBI:50058"/>
        <dbReference type="ChEBI" id="CHEBI:57930"/>
        <dbReference type="ChEBI" id="CHEBI:73316"/>
        <dbReference type="EC" id="1.17.4.1"/>
    </reaction>
</comment>
<comment type="similarity">
    <text evidence="1">Belongs to the ribonucleoside diphosphate reductase class-2 family.</text>
</comment>
<dbReference type="NCBIfam" id="TIGR03905">
    <property type="entry name" value="TIGR03905_4_Cys"/>
    <property type="match status" value="1"/>
</dbReference>
<dbReference type="GO" id="GO:0071897">
    <property type="term" value="P:DNA biosynthetic process"/>
    <property type="evidence" value="ECO:0007669"/>
    <property type="project" value="UniProtKB-KW"/>
</dbReference>
<reference evidence="7 8" key="2">
    <citation type="journal article" date="2015" name="Genome Announc.">
        <title>Complete Genome Sequence of Coriobacteriaceae Strain 68-1-3, a Novel Mucus-Degrading Isolate from the Swine Intestinal Tract.</title>
        <authorList>
            <person name="Looft T."/>
            <person name="Bayles D.O."/>
            <person name="Alt D.P."/>
            <person name="Stanton T.B."/>
        </authorList>
    </citation>
    <scope>NUCLEOTIDE SEQUENCE [LARGE SCALE GENOMIC DNA]</scope>
    <source>
        <strain evidence="7 8">68-1-3</strain>
    </source>
</reference>
<feature type="domain" description="TSCPD" evidence="6">
    <location>
        <begin position="5"/>
        <end position="78"/>
    </location>
</feature>
<evidence type="ECO:0000256" key="1">
    <source>
        <dbReference type="ARBA" id="ARBA00007405"/>
    </source>
</evidence>
<evidence type="ECO:0000256" key="3">
    <source>
        <dbReference type="ARBA" id="ARBA00022634"/>
    </source>
</evidence>
<sequence>MHSYKTSRICPREINVEVTDGVIESVSFSGGCDGNLKALSKLVEGRTVDEIAPLLEHNDCKGRGTSCAAQMVAALREAQRAG</sequence>